<evidence type="ECO:0000313" key="3">
    <source>
        <dbReference type="Proteomes" id="UP000815325"/>
    </source>
</evidence>
<gene>
    <name evidence="2" type="ORF">DUNSADRAFT_10250</name>
</gene>
<evidence type="ECO:0000256" key="1">
    <source>
        <dbReference type="SAM" id="MobiDB-lite"/>
    </source>
</evidence>
<feature type="compositionally biased region" description="Acidic residues" evidence="1">
    <location>
        <begin position="1"/>
        <end position="20"/>
    </location>
</feature>
<reference evidence="2" key="1">
    <citation type="submission" date="2017-08" db="EMBL/GenBank/DDBJ databases">
        <authorList>
            <person name="Polle J.E."/>
            <person name="Barry K."/>
            <person name="Cushman J."/>
            <person name="Schmutz J."/>
            <person name="Tran D."/>
            <person name="Hathwaick L.T."/>
            <person name="Yim W.C."/>
            <person name="Jenkins J."/>
            <person name="Mckie-Krisberg Z.M."/>
            <person name="Prochnik S."/>
            <person name="Lindquist E."/>
            <person name="Dockter R.B."/>
            <person name="Adam C."/>
            <person name="Molina H."/>
            <person name="Bunkerborg J."/>
            <person name="Jin E."/>
            <person name="Buchheim M."/>
            <person name="Magnuson J."/>
        </authorList>
    </citation>
    <scope>NUCLEOTIDE SEQUENCE</scope>
    <source>
        <strain evidence="2">CCAP 19/18</strain>
    </source>
</reference>
<organism evidence="2 3">
    <name type="scientific">Dunaliella salina</name>
    <name type="common">Green alga</name>
    <name type="synonym">Protococcus salinus</name>
    <dbReference type="NCBI Taxonomy" id="3046"/>
    <lineage>
        <taxon>Eukaryota</taxon>
        <taxon>Viridiplantae</taxon>
        <taxon>Chlorophyta</taxon>
        <taxon>core chlorophytes</taxon>
        <taxon>Chlorophyceae</taxon>
        <taxon>CS clade</taxon>
        <taxon>Chlamydomonadales</taxon>
        <taxon>Dunaliellaceae</taxon>
        <taxon>Dunaliella</taxon>
    </lineage>
</organism>
<dbReference type="EMBL" id="MU069810">
    <property type="protein sequence ID" value="KAF5833460.1"/>
    <property type="molecule type" value="Genomic_DNA"/>
</dbReference>
<comment type="caution">
    <text evidence="2">The sequence shown here is derived from an EMBL/GenBank/DDBJ whole genome shotgun (WGS) entry which is preliminary data.</text>
</comment>
<keyword evidence="3" id="KW-1185">Reference proteome</keyword>
<feature type="region of interest" description="Disordered" evidence="1">
    <location>
        <begin position="261"/>
        <end position="295"/>
    </location>
</feature>
<feature type="region of interest" description="Disordered" evidence="1">
    <location>
        <begin position="1"/>
        <end position="23"/>
    </location>
</feature>
<protein>
    <submittedName>
        <fullName evidence="2">Uncharacterized protein</fullName>
    </submittedName>
</protein>
<proteinExistence type="predicted"/>
<feature type="non-terminal residue" evidence="2">
    <location>
        <position position="1"/>
    </location>
</feature>
<name>A0ABQ7GFT5_DUNSA</name>
<sequence>EEGEWEEEEEWEQEEEDMEDNGCNWESYEDPVQALVEMIEEEVYDMGVPDWYFQAQAPFAKAAQSDLLAIQVLRDQYFPGQAEPNIQALAAAAVAAAAPALSSLSATAAGASAAKSVRAPSTCPTAAGLAAALLEAASEYSSCSFASASSCDPECKRDGLSLAAQRRRKQLQEQGQLALSSHFLTIPDSAISGTALVGLAAGAAFMELKLDSEERAKMAALTQLHLGTPGMTRGMNCMLMWAMQELQQSLTRATLAAACDMPSEPSAEPFADPSADPSAKPSAETSAAVAMGSKPDDDVLTQSDAVLCASSSCKTNNTKGSDQQQQQQQQQQLQEACSLSLTDSALTLWVLTRTGVDVQAGYVASALQQLEEIKDAAMAKPGAWSSQQLLVLLGVALQLRSSVAAQMRMRDREIDELYTELCKLSTDSPA</sequence>
<accession>A0ABQ7GFT5</accession>
<evidence type="ECO:0000313" key="2">
    <source>
        <dbReference type="EMBL" id="KAF5833460.1"/>
    </source>
</evidence>
<dbReference type="Proteomes" id="UP000815325">
    <property type="component" value="Unassembled WGS sequence"/>
</dbReference>